<keyword evidence="1" id="KW-0812">Transmembrane</keyword>
<evidence type="ECO:0000313" key="5">
    <source>
        <dbReference type="Proteomes" id="UP000186547"/>
    </source>
</evidence>
<evidence type="ECO:0000313" key="4">
    <source>
        <dbReference type="Proteomes" id="UP000011555"/>
    </source>
</evidence>
<proteinExistence type="predicted"/>
<dbReference type="Proteomes" id="UP000011555">
    <property type="component" value="Unassembled WGS sequence"/>
</dbReference>
<evidence type="ECO:0000256" key="1">
    <source>
        <dbReference type="SAM" id="Phobius"/>
    </source>
</evidence>
<keyword evidence="1" id="KW-1133">Transmembrane helix</keyword>
<dbReference type="KEGG" id="hlc:CHINAEXTREME21195"/>
<keyword evidence="2" id="KW-0614">Plasmid</keyword>
<dbReference type="EMBL" id="CP019286">
    <property type="protein sequence ID" value="APX00313.1"/>
    <property type="molecule type" value="Genomic_DNA"/>
</dbReference>
<organism evidence="3 4">
    <name type="scientific">Natronobacterium lacisalsi AJ5</name>
    <dbReference type="NCBI Taxonomy" id="358396"/>
    <lineage>
        <taxon>Archaea</taxon>
        <taxon>Methanobacteriati</taxon>
        <taxon>Methanobacteriota</taxon>
        <taxon>Stenosarchaea group</taxon>
        <taxon>Halobacteria</taxon>
        <taxon>Halobacteriales</taxon>
        <taxon>Natrialbaceae</taxon>
        <taxon>Natronobacterium</taxon>
    </lineage>
</organism>
<dbReference type="EMBL" id="AOLZ01000069">
    <property type="protein sequence ID" value="EMA29319.1"/>
    <property type="molecule type" value="Genomic_DNA"/>
</dbReference>
<evidence type="ECO:0000313" key="2">
    <source>
        <dbReference type="EMBL" id="APX00313.1"/>
    </source>
</evidence>
<reference evidence="3 4" key="2">
    <citation type="journal article" date="2014" name="PLoS Genet.">
        <title>Phylogenetically driven sequencing of extremely halophilic archaea reveals strategies for static and dynamic osmo-response.</title>
        <authorList>
            <person name="Becker E.A."/>
            <person name="Seitzer P.M."/>
            <person name="Tritt A."/>
            <person name="Larsen D."/>
            <person name="Krusor M."/>
            <person name="Yao A.I."/>
            <person name="Wu D."/>
            <person name="Madern D."/>
            <person name="Eisen J.A."/>
            <person name="Darling A.E."/>
            <person name="Facciotti M.T."/>
        </authorList>
    </citation>
    <scope>NUCLEOTIDE SEQUENCE [LARGE SCALE GENOMIC DNA]</scope>
    <source>
        <strain evidence="3 4">AJ5</strain>
    </source>
</reference>
<name>M0LA33_NATLA</name>
<dbReference type="Proteomes" id="UP000186547">
    <property type="component" value="Plasmid pHLAJ5I"/>
</dbReference>
<protein>
    <recommendedName>
        <fullName evidence="6">Transmembrane protein</fullName>
    </recommendedName>
</protein>
<reference evidence="2" key="3">
    <citation type="submission" date="2017-01" db="EMBL/GenBank/DDBJ databases">
        <authorList>
            <person name="Mah S.A."/>
            <person name="Swanson W.J."/>
            <person name="Moy G.W."/>
            <person name="Vacquier V.D."/>
        </authorList>
    </citation>
    <scope>NUCLEOTIDE SEQUENCE</scope>
    <source>
        <strain evidence="2">AJ5</strain>
        <plasmid evidence="2">pHLAJ5I</plasmid>
    </source>
</reference>
<gene>
    <name evidence="3" type="ORF">C445_17149</name>
    <name evidence="2" type="ORF">CHINAEXTREME_21195</name>
</gene>
<sequence length="75" mass="8573">MRSCFEIQEPVPILGVVLCPSLLIQLCTIFVDYLLVFVVLRIDDAFVRLFLDNALVFGEYCFCVFVVEVDFVSAF</sequence>
<reference evidence="2 5" key="1">
    <citation type="journal article" date="2011" name="J. Bacteriol.">
        <title>Genome sequence of Halobiforma lacisalsi AJ5, an extremely halophilic archaeon which harbors a bop gene.</title>
        <authorList>
            <person name="Jiang X."/>
            <person name="Wang S."/>
            <person name="Cheng H."/>
            <person name="Huo Y."/>
            <person name="Zhang X."/>
            <person name="Zhu X."/>
            <person name="Han X."/>
            <person name="Ni P."/>
            <person name="Wu M."/>
        </authorList>
    </citation>
    <scope>NUCLEOTIDE SEQUENCE [LARGE SCALE GENOMIC DNA]</scope>
    <source>
        <strain evidence="2 5">AJ5</strain>
        <plasmid evidence="2">pHLAJ5I</plasmid>
        <plasmid evidence="5">phlaj5i</plasmid>
    </source>
</reference>
<geneLocation type="plasmid" evidence="5">
    <name>phlaj5i</name>
</geneLocation>
<keyword evidence="4" id="KW-1185">Reference proteome</keyword>
<evidence type="ECO:0008006" key="6">
    <source>
        <dbReference type="Google" id="ProtNLM"/>
    </source>
</evidence>
<geneLocation type="plasmid" evidence="2">
    <name>pHLAJ5I</name>
</geneLocation>
<accession>M0LA33</accession>
<dbReference type="AlphaFoldDB" id="M0LA33"/>
<keyword evidence="1" id="KW-0472">Membrane</keyword>
<evidence type="ECO:0000313" key="3">
    <source>
        <dbReference type="EMBL" id="EMA29319.1"/>
    </source>
</evidence>
<feature type="transmembrane region" description="Helical" evidence="1">
    <location>
        <begin position="12"/>
        <end position="40"/>
    </location>
</feature>